<name>A0A699IW44_TANCI</name>
<sequence>DYDLKVGKGAKAVKMQVKNGQNIGLKEQK</sequence>
<gene>
    <name evidence="1" type="ORF">Tci_562490</name>
</gene>
<organism evidence="1">
    <name type="scientific">Tanacetum cinerariifolium</name>
    <name type="common">Dalmatian daisy</name>
    <name type="synonym">Chrysanthemum cinerariifolium</name>
    <dbReference type="NCBI Taxonomy" id="118510"/>
    <lineage>
        <taxon>Eukaryota</taxon>
        <taxon>Viridiplantae</taxon>
        <taxon>Streptophyta</taxon>
        <taxon>Embryophyta</taxon>
        <taxon>Tracheophyta</taxon>
        <taxon>Spermatophyta</taxon>
        <taxon>Magnoliopsida</taxon>
        <taxon>eudicotyledons</taxon>
        <taxon>Gunneridae</taxon>
        <taxon>Pentapetalae</taxon>
        <taxon>asterids</taxon>
        <taxon>campanulids</taxon>
        <taxon>Asterales</taxon>
        <taxon>Asteraceae</taxon>
        <taxon>Asteroideae</taxon>
        <taxon>Anthemideae</taxon>
        <taxon>Anthemidinae</taxon>
        <taxon>Tanacetum</taxon>
    </lineage>
</organism>
<proteinExistence type="predicted"/>
<accession>A0A699IW44</accession>
<dbReference type="AlphaFoldDB" id="A0A699IW44"/>
<protein>
    <submittedName>
        <fullName evidence="1">Uncharacterized protein</fullName>
    </submittedName>
</protein>
<evidence type="ECO:0000313" key="1">
    <source>
        <dbReference type="EMBL" id="GEZ90517.1"/>
    </source>
</evidence>
<comment type="caution">
    <text evidence="1">The sequence shown here is derived from an EMBL/GenBank/DDBJ whole genome shotgun (WGS) entry which is preliminary data.</text>
</comment>
<feature type="non-terminal residue" evidence="1">
    <location>
        <position position="1"/>
    </location>
</feature>
<dbReference type="EMBL" id="BKCJ010339987">
    <property type="protein sequence ID" value="GEZ90517.1"/>
    <property type="molecule type" value="Genomic_DNA"/>
</dbReference>
<reference evidence="1" key="1">
    <citation type="journal article" date="2019" name="Sci. Rep.">
        <title>Draft genome of Tanacetum cinerariifolium, the natural source of mosquito coil.</title>
        <authorList>
            <person name="Yamashiro T."/>
            <person name="Shiraishi A."/>
            <person name="Satake H."/>
            <person name="Nakayama K."/>
        </authorList>
    </citation>
    <scope>NUCLEOTIDE SEQUENCE</scope>
</reference>